<name>A0A9D3QCY8_MEGAT</name>
<dbReference type="GO" id="GO:0005794">
    <property type="term" value="C:Golgi apparatus"/>
    <property type="evidence" value="ECO:0007669"/>
    <property type="project" value="TreeGrafter"/>
</dbReference>
<accession>A0A9D3QCY8</accession>
<keyword evidence="5 10" id="KW-1133">Transmembrane helix</keyword>
<feature type="transmembrane region" description="Helical" evidence="10">
    <location>
        <begin position="16"/>
        <end position="34"/>
    </location>
</feature>
<evidence type="ECO:0000256" key="9">
    <source>
        <dbReference type="SAM" id="MobiDB-lite"/>
    </source>
</evidence>
<evidence type="ECO:0000256" key="10">
    <source>
        <dbReference type="SAM" id="Phobius"/>
    </source>
</evidence>
<keyword evidence="6 8" id="KW-0175">Coiled coil</keyword>
<feature type="compositionally biased region" description="Basic and acidic residues" evidence="9">
    <location>
        <begin position="317"/>
        <end position="341"/>
    </location>
</feature>
<dbReference type="AlphaFoldDB" id="A0A9D3QCY8"/>
<evidence type="ECO:0000256" key="7">
    <source>
        <dbReference type="ARBA" id="ARBA00023136"/>
    </source>
</evidence>
<gene>
    <name evidence="11" type="ORF">MATL_G00063380</name>
</gene>
<proteinExistence type="inferred from homology"/>
<comment type="similarity">
    <text evidence="2">Belongs to the GOLM family.</text>
</comment>
<dbReference type="GO" id="GO:0016020">
    <property type="term" value="C:membrane"/>
    <property type="evidence" value="ECO:0007669"/>
    <property type="project" value="UniProtKB-SubCell"/>
</dbReference>
<keyword evidence="7 10" id="KW-0472">Membrane</keyword>
<dbReference type="PANTHER" id="PTHR15896:SF8">
    <property type="entry name" value="GOLGI MEMBRANE PROTEIN 1"/>
    <property type="match status" value="1"/>
</dbReference>
<dbReference type="PANTHER" id="PTHR15896">
    <property type="entry name" value="GOLGI PHOSPHOPROTEIN 2/GP73-RELATED"/>
    <property type="match status" value="1"/>
</dbReference>
<feature type="compositionally biased region" description="Basic and acidic residues" evidence="9">
    <location>
        <begin position="205"/>
        <end position="216"/>
    </location>
</feature>
<feature type="region of interest" description="Disordered" evidence="9">
    <location>
        <begin position="252"/>
        <end position="293"/>
    </location>
</feature>
<evidence type="ECO:0000256" key="4">
    <source>
        <dbReference type="ARBA" id="ARBA00022968"/>
    </source>
</evidence>
<evidence type="ECO:0000313" key="12">
    <source>
        <dbReference type="Proteomes" id="UP001046870"/>
    </source>
</evidence>
<keyword evidence="4" id="KW-0735">Signal-anchor</keyword>
<evidence type="ECO:0000256" key="5">
    <source>
        <dbReference type="ARBA" id="ARBA00022989"/>
    </source>
</evidence>
<feature type="region of interest" description="Disordered" evidence="9">
    <location>
        <begin position="311"/>
        <end position="390"/>
    </location>
</feature>
<protein>
    <recommendedName>
        <fullName evidence="13">Golgi membrane protein 1</fullName>
    </recommendedName>
</protein>
<comment type="subcellular location">
    <subcellularLocation>
        <location evidence="1">Membrane</location>
        <topology evidence="1">Single-pass type II membrane protein</topology>
    </subcellularLocation>
</comment>
<reference evidence="11" key="1">
    <citation type="submission" date="2021-01" db="EMBL/GenBank/DDBJ databases">
        <authorList>
            <person name="Zahm M."/>
            <person name="Roques C."/>
            <person name="Cabau C."/>
            <person name="Klopp C."/>
            <person name="Donnadieu C."/>
            <person name="Jouanno E."/>
            <person name="Lampietro C."/>
            <person name="Louis A."/>
            <person name="Herpin A."/>
            <person name="Echchiki A."/>
            <person name="Berthelot C."/>
            <person name="Parey E."/>
            <person name="Roest-Crollius H."/>
            <person name="Braasch I."/>
            <person name="Postlethwait J."/>
            <person name="Bobe J."/>
            <person name="Montfort J."/>
            <person name="Bouchez O."/>
            <person name="Begum T."/>
            <person name="Mejri S."/>
            <person name="Adams A."/>
            <person name="Chen W.-J."/>
            <person name="Guiguen Y."/>
        </authorList>
    </citation>
    <scope>NUCLEOTIDE SEQUENCE</scope>
    <source>
        <strain evidence="11">YG-15Mar2019-1</strain>
        <tissue evidence="11">Brain</tissue>
    </source>
</reference>
<organism evidence="11 12">
    <name type="scientific">Megalops atlanticus</name>
    <name type="common">Tarpon</name>
    <name type="synonym">Clupea gigantea</name>
    <dbReference type="NCBI Taxonomy" id="7932"/>
    <lineage>
        <taxon>Eukaryota</taxon>
        <taxon>Metazoa</taxon>
        <taxon>Chordata</taxon>
        <taxon>Craniata</taxon>
        <taxon>Vertebrata</taxon>
        <taxon>Euteleostomi</taxon>
        <taxon>Actinopterygii</taxon>
        <taxon>Neopterygii</taxon>
        <taxon>Teleostei</taxon>
        <taxon>Elopiformes</taxon>
        <taxon>Megalopidae</taxon>
        <taxon>Megalops</taxon>
    </lineage>
</organism>
<evidence type="ECO:0000256" key="6">
    <source>
        <dbReference type="ARBA" id="ARBA00023054"/>
    </source>
</evidence>
<dbReference type="InterPro" id="IPR026139">
    <property type="entry name" value="GOLM1/CASC4"/>
</dbReference>
<feature type="compositionally biased region" description="Acidic residues" evidence="9">
    <location>
        <begin position="361"/>
        <end position="379"/>
    </location>
</feature>
<feature type="region of interest" description="Disordered" evidence="9">
    <location>
        <begin position="180"/>
        <end position="237"/>
    </location>
</feature>
<dbReference type="OrthoDB" id="9947543at2759"/>
<keyword evidence="3 10" id="KW-0812">Transmembrane</keyword>
<feature type="compositionally biased region" description="Basic and acidic residues" evidence="9">
    <location>
        <begin position="180"/>
        <end position="189"/>
    </location>
</feature>
<feature type="coiled-coil region" evidence="8">
    <location>
        <begin position="53"/>
        <end position="109"/>
    </location>
</feature>
<dbReference type="EMBL" id="JAFDVH010000004">
    <property type="protein sequence ID" value="KAG7481116.1"/>
    <property type="molecule type" value="Genomic_DNA"/>
</dbReference>
<dbReference type="PRINTS" id="PR02084">
    <property type="entry name" value="GOLM1CASC4"/>
</dbReference>
<sequence>MGALGNGRRGGRSPPLLIGALIACILVLGFNYWVSNSRNIELQTRLYDLEGSARRVAAEQAAVEQKKNEFQEQLQRQIEQINRIEAAHKKQLENTQASWMEEKANLLLNISSSTKTILTMKAQFNALFDNLGKIQKELQDCQSNQSILNKRLTYDMTQCNAQIVALKEECGAKVDVAKQEAEKKPEKKSTPVIPPSQAKVPGEGAAEKVGQDDTKKASVPAQKISQTPSNADSHKTNLSELETNEIILNKDGDAQASLSGKDLTNPERRLVPVDGKQSDAPQQGGVANIPNRLSPEGEELEVLDMHDEALPAQALVPKEKADVPGDYNGEEHNKDKSKMEKQPQLTGNTGKMLDTNRAEQELEDELADYNGDEENVGEFEADKQAELAEI</sequence>
<evidence type="ECO:0000256" key="1">
    <source>
        <dbReference type="ARBA" id="ARBA00004606"/>
    </source>
</evidence>
<dbReference type="Proteomes" id="UP001046870">
    <property type="component" value="Chromosome 4"/>
</dbReference>
<evidence type="ECO:0008006" key="13">
    <source>
        <dbReference type="Google" id="ProtNLM"/>
    </source>
</evidence>
<keyword evidence="12" id="KW-1185">Reference proteome</keyword>
<comment type="caution">
    <text evidence="11">The sequence shown here is derived from an EMBL/GenBank/DDBJ whole genome shotgun (WGS) entry which is preliminary data.</text>
</comment>
<evidence type="ECO:0000256" key="8">
    <source>
        <dbReference type="SAM" id="Coils"/>
    </source>
</evidence>
<feature type="compositionally biased region" description="Basic and acidic residues" evidence="9">
    <location>
        <begin position="380"/>
        <end position="390"/>
    </location>
</feature>
<evidence type="ECO:0000256" key="2">
    <source>
        <dbReference type="ARBA" id="ARBA00007474"/>
    </source>
</evidence>
<evidence type="ECO:0000313" key="11">
    <source>
        <dbReference type="EMBL" id="KAG7481116.1"/>
    </source>
</evidence>
<evidence type="ECO:0000256" key="3">
    <source>
        <dbReference type="ARBA" id="ARBA00022692"/>
    </source>
</evidence>